<feature type="compositionally biased region" description="Basic and acidic residues" evidence="1">
    <location>
        <begin position="83"/>
        <end position="100"/>
    </location>
</feature>
<reference evidence="3 4" key="1">
    <citation type="submission" date="2024-09" db="EMBL/GenBank/DDBJ databases">
        <title>Chromosome-scale assembly of Riccia fluitans.</title>
        <authorList>
            <person name="Paukszto L."/>
            <person name="Sawicki J."/>
            <person name="Karawczyk K."/>
            <person name="Piernik-Szablinska J."/>
            <person name="Szczecinska M."/>
            <person name="Mazdziarz M."/>
        </authorList>
    </citation>
    <scope>NUCLEOTIDE SEQUENCE [LARGE SCALE GENOMIC DNA]</scope>
    <source>
        <strain evidence="3">Rf_01</strain>
        <tissue evidence="3">Aerial parts of the thallus</tissue>
    </source>
</reference>
<dbReference type="SUPFAM" id="SSF47769">
    <property type="entry name" value="SAM/Pointed domain"/>
    <property type="match status" value="1"/>
</dbReference>
<dbReference type="CDD" id="cd09487">
    <property type="entry name" value="SAM_superfamily"/>
    <property type="match status" value="1"/>
</dbReference>
<evidence type="ECO:0000256" key="1">
    <source>
        <dbReference type="SAM" id="MobiDB-lite"/>
    </source>
</evidence>
<comment type="caution">
    <text evidence="3">The sequence shown here is derived from an EMBL/GenBank/DDBJ whole genome shotgun (WGS) entry which is preliminary data.</text>
</comment>
<dbReference type="Gene3D" id="1.10.150.50">
    <property type="entry name" value="Transcription Factor, Ets-1"/>
    <property type="match status" value="1"/>
</dbReference>
<feature type="domain" description="SAM" evidence="2">
    <location>
        <begin position="12"/>
        <end position="77"/>
    </location>
</feature>
<dbReference type="Proteomes" id="UP001605036">
    <property type="component" value="Unassembled WGS sequence"/>
</dbReference>
<dbReference type="EMBL" id="JBHFFA010000004">
    <property type="protein sequence ID" value="KAL2632463.1"/>
    <property type="molecule type" value="Genomic_DNA"/>
</dbReference>
<feature type="region of interest" description="Disordered" evidence="1">
    <location>
        <begin position="83"/>
        <end position="103"/>
    </location>
</feature>
<keyword evidence="4" id="KW-1185">Reference proteome</keyword>
<proteinExistence type="predicted"/>
<accession>A0ABD1YNV7</accession>
<name>A0ABD1YNV7_9MARC</name>
<dbReference type="InterPro" id="IPR013761">
    <property type="entry name" value="SAM/pointed_sf"/>
</dbReference>
<protein>
    <recommendedName>
        <fullName evidence="2">SAM domain-containing protein</fullName>
    </recommendedName>
</protein>
<dbReference type="InterPro" id="IPR001660">
    <property type="entry name" value="SAM"/>
</dbReference>
<evidence type="ECO:0000313" key="4">
    <source>
        <dbReference type="Proteomes" id="UP001605036"/>
    </source>
</evidence>
<dbReference type="PROSITE" id="PS50105">
    <property type="entry name" value="SAM_DOMAIN"/>
    <property type="match status" value="1"/>
</dbReference>
<organism evidence="3 4">
    <name type="scientific">Riccia fluitans</name>
    <dbReference type="NCBI Taxonomy" id="41844"/>
    <lineage>
        <taxon>Eukaryota</taxon>
        <taxon>Viridiplantae</taxon>
        <taxon>Streptophyta</taxon>
        <taxon>Embryophyta</taxon>
        <taxon>Marchantiophyta</taxon>
        <taxon>Marchantiopsida</taxon>
        <taxon>Marchantiidae</taxon>
        <taxon>Marchantiales</taxon>
        <taxon>Ricciaceae</taxon>
        <taxon>Riccia</taxon>
    </lineage>
</organism>
<sequence>MPEKYSEFDSSGSVDSTVEWVSDYLGYTGYSEVFRSESVDGSALLELAKSMESLALLGLAVGHRAKLVQYFREYNDNPVGRERVKSAKGDKADSNLRRNDASNGTASIRTAVVTTTAEEHHQSILNDSSVRQIDPDYISYDDIFKRKHNGKSMLKDKHPTAWKALHAAHHIVRGWFKDWETDQRQHDILHLNFTKHPRMKDELNEFIQLKMAELPALVLAVGGSNGTTTYSYSWKQEDIYQHILSHRYDFRKKMMKKQLSEGESCESEISPDLELRPNL</sequence>
<dbReference type="AlphaFoldDB" id="A0ABD1YNV7"/>
<evidence type="ECO:0000259" key="2">
    <source>
        <dbReference type="PROSITE" id="PS50105"/>
    </source>
</evidence>
<gene>
    <name evidence="3" type="ORF">R1flu_017149</name>
</gene>
<evidence type="ECO:0000313" key="3">
    <source>
        <dbReference type="EMBL" id="KAL2632463.1"/>
    </source>
</evidence>